<keyword evidence="5" id="KW-1185">Reference proteome</keyword>
<feature type="domain" description="DUF5979" evidence="3">
    <location>
        <begin position="1981"/>
        <end position="2077"/>
    </location>
</feature>
<feature type="domain" description="DUF5979" evidence="3">
    <location>
        <begin position="2733"/>
        <end position="2837"/>
    </location>
</feature>
<feature type="domain" description="DUF5979" evidence="3">
    <location>
        <begin position="2625"/>
        <end position="2729"/>
    </location>
</feature>
<evidence type="ECO:0000313" key="5">
    <source>
        <dbReference type="Proteomes" id="UP000224130"/>
    </source>
</evidence>
<feature type="compositionally biased region" description="Polar residues" evidence="1">
    <location>
        <begin position="879"/>
        <end position="888"/>
    </location>
</feature>
<proteinExistence type="predicted"/>
<dbReference type="RefSeq" id="WP_211287535.1">
    <property type="nucleotide sequence ID" value="NZ_PDJJ01000001.1"/>
</dbReference>
<keyword evidence="2" id="KW-0812">Transmembrane</keyword>
<keyword evidence="2" id="KW-0472">Membrane</keyword>
<feature type="region of interest" description="Disordered" evidence="1">
    <location>
        <begin position="320"/>
        <end position="340"/>
    </location>
</feature>
<dbReference type="InterPro" id="IPR046022">
    <property type="entry name" value="DUF5979"/>
</dbReference>
<reference evidence="4 5" key="1">
    <citation type="submission" date="2017-10" db="EMBL/GenBank/DDBJ databases">
        <title>Sequencing the genomes of 1000 actinobacteria strains.</title>
        <authorList>
            <person name="Klenk H.-P."/>
        </authorList>
    </citation>
    <scope>NUCLEOTIDE SEQUENCE [LARGE SCALE GENOMIC DNA]</scope>
    <source>
        <strain evidence="4 5">DSM 21863</strain>
    </source>
</reference>
<feature type="domain" description="DUF5979" evidence="3">
    <location>
        <begin position="2296"/>
        <end position="2400"/>
    </location>
</feature>
<evidence type="ECO:0000256" key="1">
    <source>
        <dbReference type="SAM" id="MobiDB-lite"/>
    </source>
</evidence>
<gene>
    <name evidence="4" type="ORF">ATJ88_3389</name>
</gene>
<dbReference type="Proteomes" id="UP000224130">
    <property type="component" value="Unassembled WGS sequence"/>
</dbReference>
<protein>
    <recommendedName>
        <fullName evidence="3">DUF5979 domain-containing protein</fullName>
    </recommendedName>
</protein>
<feature type="transmembrane region" description="Helical" evidence="2">
    <location>
        <begin position="2954"/>
        <end position="2975"/>
    </location>
</feature>
<feature type="domain" description="DUF5979" evidence="3">
    <location>
        <begin position="2195"/>
        <end position="2292"/>
    </location>
</feature>
<feature type="region of interest" description="Disordered" evidence="1">
    <location>
        <begin position="872"/>
        <end position="894"/>
    </location>
</feature>
<dbReference type="Gene3D" id="2.60.40.740">
    <property type="match status" value="1"/>
</dbReference>
<accession>A0A2A9F0X4</accession>
<feature type="region of interest" description="Disordered" evidence="1">
    <location>
        <begin position="1271"/>
        <end position="1302"/>
    </location>
</feature>
<comment type="caution">
    <text evidence="4">The sequence shown here is derived from an EMBL/GenBank/DDBJ whole genome shotgun (WGS) entry which is preliminary data.</text>
</comment>
<feature type="domain" description="DUF5979" evidence="3">
    <location>
        <begin position="2081"/>
        <end position="2189"/>
    </location>
</feature>
<organism evidence="4 5">
    <name type="scientific">Isoptericola jiangsuensis</name>
    <dbReference type="NCBI Taxonomy" id="548579"/>
    <lineage>
        <taxon>Bacteria</taxon>
        <taxon>Bacillati</taxon>
        <taxon>Actinomycetota</taxon>
        <taxon>Actinomycetes</taxon>
        <taxon>Micrococcales</taxon>
        <taxon>Promicromonosporaceae</taxon>
        <taxon>Isoptericola</taxon>
    </lineage>
</organism>
<feature type="region of interest" description="Disordered" evidence="1">
    <location>
        <begin position="2483"/>
        <end position="2502"/>
    </location>
</feature>
<keyword evidence="2" id="KW-1133">Transmembrane helix</keyword>
<feature type="domain" description="DUF5979" evidence="3">
    <location>
        <begin position="1851"/>
        <end position="1977"/>
    </location>
</feature>
<feature type="domain" description="DUF5979" evidence="3">
    <location>
        <begin position="2405"/>
        <end position="2509"/>
    </location>
</feature>
<name>A0A2A9F0X4_9MICO</name>
<evidence type="ECO:0000259" key="3">
    <source>
        <dbReference type="Pfam" id="PF19407"/>
    </source>
</evidence>
<dbReference type="EMBL" id="PDJJ01000001">
    <property type="protein sequence ID" value="PFG44653.1"/>
    <property type="molecule type" value="Genomic_DNA"/>
</dbReference>
<feature type="domain" description="DUF5979" evidence="3">
    <location>
        <begin position="1749"/>
        <end position="1846"/>
    </location>
</feature>
<evidence type="ECO:0000256" key="2">
    <source>
        <dbReference type="SAM" id="Phobius"/>
    </source>
</evidence>
<feature type="domain" description="DUF5979" evidence="3">
    <location>
        <begin position="2841"/>
        <end position="2940"/>
    </location>
</feature>
<dbReference type="Pfam" id="PF19407">
    <property type="entry name" value="DUF5979"/>
    <property type="match status" value="11"/>
</dbReference>
<evidence type="ECO:0000313" key="4">
    <source>
        <dbReference type="EMBL" id="PFG44653.1"/>
    </source>
</evidence>
<feature type="domain" description="DUF5979" evidence="3">
    <location>
        <begin position="2521"/>
        <end position="2621"/>
    </location>
</feature>
<dbReference type="Gene3D" id="2.60.40.1140">
    <property type="entry name" value="Collagen-binding surface protein Cna, B-type domain"/>
    <property type="match status" value="9"/>
</dbReference>
<sequence length="2982" mass="303258">MAVGGSGVDRRRRGRRDGRRFARGWSVLGVLALALPMVAVPATTASAATLGISKQVQGDGPFAPGEQVSFDITIACSDPVEACSGTVLTDALPDGLSLVGATIASGPAGGTIDADTDGDTVTAGWDTFPNGSQAVITVVVQVDPDLPYAADGVPITNTASVVADNAGEQTASDDVVPAVDLELDSDTTKSISPEGALAEPGATATISLGATNTSNDPVDTLVIQDPVDPTADPNPFEYLDYAGTGTITYPPNADTVVAEYWDGDSWEPLDDSVDPAAVQGVRYTFSGDIQPGATAGVPVEVVQNDAVEDLTDPTTVVNDVSSFVTHGDDGASDPTTDEDTYVITPPNNEVSGSKSFSPNPVSAGQPATVTIGAENTGTEVGSMTLTEPAPGTPSPFEGDDALTLTGFGPTGDGSGVTWPADATEATVTFTCADGTTPSDSTTTVGTLPNPPGGCVVVGFSVEFTGDIVTGGEATIPFTVDTDPDQTDPDVSHPNEIAVEVPNADGSADDTLVTLNDRLATGTGKVISPSRIPSVPGQNVIVQLPSQLLPFGPDGSTTNADQVVISDPSDPTDPGPFWDHFTAGSVRTTDVPAGSTLTVNYWDGSAWVPAPGCGPYTGPATVSCDLPDGAGGVQFVYDSTGDGFPPGTQFQPNFVAEFTGPDGWDAVLENCGASSASSDAVDPTPPAEGCSTVDPFPVDPDGGVNLVQKDFLGGDPASVLARSGDQVTARIGWSTGGFSGVDPVVLSDIADPEGTALADSFYDAFDLVRVEPISTAADPLIEYDQVESVELYVGGAWVPAAGDPCPCAGSFPGYTLTADEREQATSVRLTITESPDRTSSSLLAPQPGDGVARSTLADGRYVDLTFEVRDTKRSDGSPALGSTNGTLYNTGEPGLVNDTVEEVGTYDGQDYTDVGGDDVLIIDQPLNVAVSKDWDDGPISVPPLGTPLDAYPTTVARITGTNASNAKVDQLRLVEPGAPGQTGPQTADGTSPFDAFTLTGITITPPPGMAPDATTTVTVTYDDDSTATFDEAGAEALTAAELVDVVGVEVAFDGLVPPGASGSMDLELKLRVLDRYDNDPVSVGEYSPVPNGAVATIDDPGGTSGDVRNAYDDAEMVLQNPLLELRVDKEFVPDQIVEPSTGPVTMTLTGQPLGPSRTAEMVLVDDDPQFWNQYDFVGFDAAATLTAPIEQVQVDAYVGGTFTGAPGSATPVTVTGGAWVEGTPTDVFQLPAGVAPGDVQGLRFTFSRVDGSIWENPALPVQRVPITIERRDEMRSGGPVLPDLASNPPSPGESDPGVANNSVQGTATGVEQVDGGPVTGTDEAEADLLYVHATNGVEIVKDFDGIVTGGTQTPSATFPMSITVTNTGDRAIQDLVVSDPMPVDGDGPQLTLADVPDPYSFTLSGPDPDPADGTPLPTTVGGADGVTIDQTGNLEALEFSFPEGAALGVGQTYTITVLVRFRVGLSSQTTVENTAGVTGDRPWDECVTRLDDATGACEADADVRPTESAVISQNKLVKATEDDELDVILAPGADPDTVCTPDLDGFYAYPCTPVVPPGHDETWRVNIRNVGNDPVLKLVGYDRFPTPGDTGSYADTSRGSQFEPILRGDPPPQLVNAPAGTTARFSYTTVDDYCLDDIEDPLNDPVCPTDDPTTGWVPFTGDEPESLLSQVTAIKFVITFPDGEALEPGEFVALEAVSTTPPEVPDDGNLAYAFNSAAVNAVYQREDGDLRNLLPVEGPQVGIATAAGPLEVNKLVLGDGAAYAPDTMDLEVLCTSAVGSWVETELDPIPVTVTPGEPLVVPNLPYGAECTISEAAGNGQTDVVVIPSSVTIEQDPDVVDIFVANIYRLAGLELSKKVESDAVDADGNPIAYGPFEATVECTFLGDAVYADGYGPDAPMVVELQDGADPVELTGLPAGAECTITETGTAGAPSTSITVTQDDGGVVTTDGTSTTVVLEPDTQSTSRATNAAEITNAYDVGSLEVAKVVDGDGAGFGAGPFTLDVECTLDTGQGETVVYADTITLTGGESVTIDDLAAGASCTVIESDDGGATTVDVSPSPVTIVADETVTVTATNTFDLGAIEVSKVVDGDAAEFGVGPFEVTVECTFQGQPVTVDPASQTFVGGETVTFDGLPVGAECTVTETGTGGATSSTLTVDDGAPVDGTTVDVVVPPGTDGGGTVEVVATNTFDAGAVEATKTVDGDGAEFAQGPYELTLECTFEGEPIDVPGGATRTVTDGGTVTWDGLPIGAECTVTESDPGQATSVVIDPDTLVVGGADGTTDVVEVTVTNTYDLGSFTVEKVVEGDGAAFGTGPFEVSVACTFEGADVAVPGGATQILTPGGSVTYDGLPVGAECTVTETDDFGATDVEISTSIDGGAPGEVVVPADDADPVTITVTNTYDVGTIEVDKETSGLGAILYPVGPFEVTLACTFEGEPIEVPGGAVRVFDVGDPAVFGGLPVGAECVVTETDDFGATSTTVTVDDGEAQPGRSTTVTVPPTEDGEPTTVTVTFDNLFSTSPLLVRKVVDGDGAAYGTGPFEVTLRCTFRGEPIPIPGGPVREIDVTDGTGVAVYFGLEDGSVCTLSETGQGGATSVTIEPPAVLVRETGADADPLEIVVTNTFDLGALTVTKVVDGAGAAYGTGPFEVSVACTFEGEPVDVPGGAVRELQGGESVTYDGLPVGAECLVTETDAAGATSSTVSTTVDGGAPGEAVVPGVDADPAEVTVTNTFDLGAFDVTKTLTGGAAEFGAGPYEVDAVCTFQGEPVDVPGGAVRTFGPGETVTYDELPVGAECVVTETDAGGATSSTVSTTVDGGAPGEVVVPGTDADPAVVTVTNDYAAGAVQVTKEVGFVGAAYDTGTFEVSLACTFEGRDLDVPGGATRDVTAGQTVTWSPLPVGAECVVTETDTGGATATEVSAVDGGAPGAVVVAAGDPAQVTVTNMFPAVPPPLPRTGAFVLPLLGVALLLGAVGGLLVFVRRRLGTD</sequence>